<dbReference type="OrthoDB" id="259454at2"/>
<evidence type="ECO:0000259" key="4">
    <source>
        <dbReference type="PROSITE" id="PS50921"/>
    </source>
</evidence>
<dbReference type="SMART" id="SM00448">
    <property type="entry name" value="REC"/>
    <property type="match status" value="1"/>
</dbReference>
<feature type="coiled-coil region" evidence="2">
    <location>
        <begin position="125"/>
        <end position="191"/>
    </location>
</feature>
<dbReference type="Gene3D" id="3.40.50.2300">
    <property type="match status" value="1"/>
</dbReference>
<dbReference type="GO" id="GO:0000160">
    <property type="term" value="P:phosphorelay signal transduction system"/>
    <property type="evidence" value="ECO:0007669"/>
    <property type="project" value="InterPro"/>
</dbReference>
<evidence type="ECO:0000313" key="6">
    <source>
        <dbReference type="Proteomes" id="UP000319976"/>
    </source>
</evidence>
<feature type="domain" description="ANTAR" evidence="4">
    <location>
        <begin position="132"/>
        <end position="193"/>
    </location>
</feature>
<keyword evidence="2" id="KW-0175">Coiled coil</keyword>
<keyword evidence="6" id="KW-1185">Reference proteome</keyword>
<protein>
    <submittedName>
        <fullName evidence="5">Putative transcriptional regulatory protein pdtaR</fullName>
    </submittedName>
</protein>
<dbReference type="InterPro" id="IPR001789">
    <property type="entry name" value="Sig_transdc_resp-reg_receiver"/>
</dbReference>
<dbReference type="Gene3D" id="1.10.10.10">
    <property type="entry name" value="Winged helix-like DNA-binding domain superfamily/Winged helix DNA-binding domain"/>
    <property type="match status" value="1"/>
</dbReference>
<feature type="domain" description="Response regulatory" evidence="3">
    <location>
        <begin position="12"/>
        <end position="126"/>
    </location>
</feature>
<proteinExistence type="predicted"/>
<evidence type="ECO:0000256" key="2">
    <source>
        <dbReference type="SAM" id="Coils"/>
    </source>
</evidence>
<dbReference type="PANTHER" id="PTHR43367:SF1">
    <property type="entry name" value="TWO-COMPONENT RESPONSE REGULATOR-LIKE APRR6-RELATED"/>
    <property type="match status" value="1"/>
</dbReference>
<evidence type="ECO:0000259" key="3">
    <source>
        <dbReference type="PROSITE" id="PS50110"/>
    </source>
</evidence>
<dbReference type="PIRSF" id="PIRSF036382">
    <property type="entry name" value="RR_antiterm"/>
    <property type="match status" value="1"/>
</dbReference>
<dbReference type="InterPro" id="IPR005561">
    <property type="entry name" value="ANTAR"/>
</dbReference>
<dbReference type="InterPro" id="IPR008327">
    <property type="entry name" value="Sig_transdc_resp-reg_antiterm"/>
</dbReference>
<dbReference type="AlphaFoldDB" id="A0A517T644"/>
<dbReference type="Pfam" id="PF03861">
    <property type="entry name" value="ANTAR"/>
    <property type="match status" value="1"/>
</dbReference>
<evidence type="ECO:0000313" key="5">
    <source>
        <dbReference type="EMBL" id="QDT63847.1"/>
    </source>
</evidence>
<dbReference type="Proteomes" id="UP000319976">
    <property type="component" value="Chromosome"/>
</dbReference>
<dbReference type="SUPFAM" id="SSF52172">
    <property type="entry name" value="CheY-like"/>
    <property type="match status" value="1"/>
</dbReference>
<sequence>MSIEVSNGNPLYIVVAHNDSQIGHNLKSKLRELGHDTSNLIESGPELEEFMHANTVDVVLTSVDLPDKNGLDVLIDVGKQKAIPAIVITPERSLVIVEKALEDHVMAYMVEPVEIEEIAPTIHLVLKRFEQLQQLEQEADSLKQALEQRKVIERAKGILMASEELNEAEAHRELQKRAKDSRRKLVDVANDIIESVSKK</sequence>
<dbReference type="EMBL" id="CP036316">
    <property type="protein sequence ID" value="QDT63847.1"/>
    <property type="molecule type" value="Genomic_DNA"/>
</dbReference>
<dbReference type="PROSITE" id="PS50921">
    <property type="entry name" value="ANTAR"/>
    <property type="match status" value="1"/>
</dbReference>
<dbReference type="PANTHER" id="PTHR43367">
    <property type="match status" value="1"/>
</dbReference>
<dbReference type="InterPro" id="IPR036388">
    <property type="entry name" value="WH-like_DNA-bd_sf"/>
</dbReference>
<reference evidence="5 6" key="1">
    <citation type="submission" date="2019-02" db="EMBL/GenBank/DDBJ databases">
        <title>Deep-cultivation of Planctomycetes and their phenomic and genomic characterization uncovers novel biology.</title>
        <authorList>
            <person name="Wiegand S."/>
            <person name="Jogler M."/>
            <person name="Boedeker C."/>
            <person name="Pinto D."/>
            <person name="Vollmers J."/>
            <person name="Rivas-Marin E."/>
            <person name="Kohn T."/>
            <person name="Peeters S.H."/>
            <person name="Heuer A."/>
            <person name="Rast P."/>
            <person name="Oberbeckmann S."/>
            <person name="Bunk B."/>
            <person name="Jeske O."/>
            <person name="Meyerdierks A."/>
            <person name="Storesund J.E."/>
            <person name="Kallscheuer N."/>
            <person name="Luecker S."/>
            <person name="Lage O.M."/>
            <person name="Pohl T."/>
            <person name="Merkel B.J."/>
            <person name="Hornburger P."/>
            <person name="Mueller R.-W."/>
            <person name="Bruemmer F."/>
            <person name="Labrenz M."/>
            <person name="Spormann A.M."/>
            <person name="Op den Camp H."/>
            <person name="Overmann J."/>
            <person name="Amann R."/>
            <person name="Jetten M.S.M."/>
            <person name="Mascher T."/>
            <person name="Medema M.H."/>
            <person name="Devos D.P."/>
            <person name="Kaster A.-K."/>
            <person name="Ovreas L."/>
            <person name="Rohde M."/>
            <person name="Galperin M.Y."/>
            <person name="Jogler C."/>
        </authorList>
    </citation>
    <scope>NUCLEOTIDE SEQUENCE [LARGE SCALE GENOMIC DNA]</scope>
    <source>
        <strain evidence="5 6">V22</strain>
    </source>
</reference>
<dbReference type="InterPro" id="IPR011006">
    <property type="entry name" value="CheY-like_superfamily"/>
</dbReference>
<dbReference type="Pfam" id="PF00072">
    <property type="entry name" value="Response_reg"/>
    <property type="match status" value="1"/>
</dbReference>
<organism evidence="5 6">
    <name type="scientific">Calycomorphotria hydatis</name>
    <dbReference type="NCBI Taxonomy" id="2528027"/>
    <lineage>
        <taxon>Bacteria</taxon>
        <taxon>Pseudomonadati</taxon>
        <taxon>Planctomycetota</taxon>
        <taxon>Planctomycetia</taxon>
        <taxon>Planctomycetales</taxon>
        <taxon>Planctomycetaceae</taxon>
        <taxon>Calycomorphotria</taxon>
    </lineage>
</organism>
<accession>A0A517T644</accession>
<evidence type="ECO:0000256" key="1">
    <source>
        <dbReference type="PROSITE-ProRule" id="PRU00169"/>
    </source>
</evidence>
<dbReference type="GO" id="GO:0003723">
    <property type="term" value="F:RNA binding"/>
    <property type="evidence" value="ECO:0007669"/>
    <property type="project" value="InterPro"/>
</dbReference>
<gene>
    <name evidence="5" type="primary">pdtaR</name>
    <name evidence="5" type="ORF">V22_10720</name>
</gene>
<dbReference type="SMART" id="SM01012">
    <property type="entry name" value="ANTAR"/>
    <property type="match status" value="1"/>
</dbReference>
<dbReference type="RefSeq" id="WP_145260481.1">
    <property type="nucleotide sequence ID" value="NZ_CP036316.1"/>
</dbReference>
<comment type="caution">
    <text evidence="1">Lacks conserved residue(s) required for the propagation of feature annotation.</text>
</comment>
<dbReference type="PROSITE" id="PS50110">
    <property type="entry name" value="RESPONSE_REGULATORY"/>
    <property type="match status" value="1"/>
</dbReference>
<dbReference type="KEGG" id="chya:V22_10720"/>
<name>A0A517T644_9PLAN</name>